<dbReference type="InterPro" id="IPR000847">
    <property type="entry name" value="LysR_HTH_N"/>
</dbReference>
<dbReference type="InterPro" id="IPR036390">
    <property type="entry name" value="WH_DNA-bd_sf"/>
</dbReference>
<dbReference type="Gene3D" id="1.10.10.10">
    <property type="entry name" value="Winged helix-like DNA-binding domain superfamily/Winged helix DNA-binding domain"/>
    <property type="match status" value="1"/>
</dbReference>
<accession>A0ABY4W013</accession>
<keyword evidence="7" id="KW-1185">Reference proteome</keyword>
<organism evidence="6 7">
    <name type="scientific">Sneathiella marina</name>
    <dbReference type="NCBI Taxonomy" id="2950108"/>
    <lineage>
        <taxon>Bacteria</taxon>
        <taxon>Pseudomonadati</taxon>
        <taxon>Pseudomonadota</taxon>
        <taxon>Alphaproteobacteria</taxon>
        <taxon>Sneathiellales</taxon>
        <taxon>Sneathiellaceae</taxon>
        <taxon>Sneathiella</taxon>
    </lineage>
</organism>
<dbReference type="InterPro" id="IPR036388">
    <property type="entry name" value="WH-like_DNA-bd_sf"/>
</dbReference>
<evidence type="ECO:0000256" key="3">
    <source>
        <dbReference type="ARBA" id="ARBA00023125"/>
    </source>
</evidence>
<reference evidence="6" key="1">
    <citation type="submission" date="2022-06" db="EMBL/GenBank/DDBJ databases">
        <title>Sneathiella actinostolidae sp. nov., isolated from a sea anemonein the Western Pacific Ocean.</title>
        <authorList>
            <person name="Wei M.J."/>
        </authorList>
    </citation>
    <scope>NUCLEOTIDE SEQUENCE</scope>
    <source>
        <strain evidence="6">PHK-P5</strain>
    </source>
</reference>
<dbReference type="InterPro" id="IPR005119">
    <property type="entry name" value="LysR_subst-bd"/>
</dbReference>
<dbReference type="Pfam" id="PF00126">
    <property type="entry name" value="HTH_1"/>
    <property type="match status" value="1"/>
</dbReference>
<dbReference type="Gene3D" id="3.40.190.290">
    <property type="match status" value="1"/>
</dbReference>
<dbReference type="PANTHER" id="PTHR30537:SF3">
    <property type="entry name" value="TRANSCRIPTIONAL REGULATORY PROTEIN"/>
    <property type="match status" value="1"/>
</dbReference>
<dbReference type="SUPFAM" id="SSF46785">
    <property type="entry name" value="Winged helix' DNA-binding domain"/>
    <property type="match status" value="1"/>
</dbReference>
<comment type="similarity">
    <text evidence="1">Belongs to the LysR transcriptional regulatory family.</text>
</comment>
<keyword evidence="3" id="KW-0238">DNA-binding</keyword>
<proteinExistence type="inferred from homology"/>
<dbReference type="EMBL" id="CP098747">
    <property type="protein sequence ID" value="USG60537.1"/>
    <property type="molecule type" value="Genomic_DNA"/>
</dbReference>
<gene>
    <name evidence="6" type="ORF">NBZ79_15330</name>
</gene>
<dbReference type="PROSITE" id="PS50931">
    <property type="entry name" value="HTH_LYSR"/>
    <property type="match status" value="1"/>
</dbReference>
<dbReference type="SUPFAM" id="SSF53850">
    <property type="entry name" value="Periplasmic binding protein-like II"/>
    <property type="match status" value="1"/>
</dbReference>
<name>A0ABY4W013_9PROT</name>
<evidence type="ECO:0000259" key="5">
    <source>
        <dbReference type="PROSITE" id="PS50931"/>
    </source>
</evidence>
<evidence type="ECO:0000256" key="2">
    <source>
        <dbReference type="ARBA" id="ARBA00023015"/>
    </source>
</evidence>
<evidence type="ECO:0000256" key="1">
    <source>
        <dbReference type="ARBA" id="ARBA00009437"/>
    </source>
</evidence>
<sequence>MHNPCAQIHTGRLPIFDWNDVRFFLELSRKGRLTEVAKALKVDHTTVSRRVLALEEKLDTKLFESTSRGFVLTQAGERLLPQAEAMESASASIQENISGENKTLTGTVRLGVPEGFGSQFLAKELAAFQNRHPEIELEFVANDRFVSLSKREADLSITLARPQSGRLISRKLTDYRLRLYATKDYLKSHAPINSMDDLQDHNFISYIDELVPDPQLLYLEDAVGTPAVGLKSSSIVFQFQATLAGAGVSILHCFVADEYPELVCLLPQEIEIQRTFWLNTPEDIHDLARIKAVSEFLSDVVKRQRKKLMGEN</sequence>
<protein>
    <submittedName>
        <fullName evidence="6">LysR family transcriptional regulator</fullName>
    </submittedName>
</protein>
<dbReference type="Pfam" id="PF03466">
    <property type="entry name" value="LysR_substrate"/>
    <property type="match status" value="1"/>
</dbReference>
<evidence type="ECO:0000313" key="7">
    <source>
        <dbReference type="Proteomes" id="UP001056291"/>
    </source>
</evidence>
<dbReference type="RefSeq" id="WP_251933418.1">
    <property type="nucleotide sequence ID" value="NZ_CP098747.1"/>
</dbReference>
<keyword evidence="2" id="KW-0805">Transcription regulation</keyword>
<keyword evidence="4" id="KW-0804">Transcription</keyword>
<dbReference type="InterPro" id="IPR058163">
    <property type="entry name" value="LysR-type_TF_proteobact-type"/>
</dbReference>
<dbReference type="Proteomes" id="UP001056291">
    <property type="component" value="Chromosome"/>
</dbReference>
<evidence type="ECO:0000256" key="4">
    <source>
        <dbReference type="ARBA" id="ARBA00023163"/>
    </source>
</evidence>
<dbReference type="PANTHER" id="PTHR30537">
    <property type="entry name" value="HTH-TYPE TRANSCRIPTIONAL REGULATOR"/>
    <property type="match status" value="1"/>
</dbReference>
<feature type="domain" description="HTH lysR-type" evidence="5">
    <location>
        <begin position="16"/>
        <end position="73"/>
    </location>
</feature>
<evidence type="ECO:0000313" key="6">
    <source>
        <dbReference type="EMBL" id="USG60537.1"/>
    </source>
</evidence>